<comment type="caution">
    <text evidence="1">The sequence shown here is derived from an EMBL/GenBank/DDBJ whole genome shotgun (WGS) entry which is preliminary data.</text>
</comment>
<proteinExistence type="predicted"/>
<gene>
    <name evidence="1" type="ORF">EH243_08625</name>
</gene>
<dbReference type="OrthoDB" id="6087362at2"/>
<evidence type="ECO:0000313" key="1">
    <source>
        <dbReference type="EMBL" id="RTE66172.1"/>
    </source>
</evidence>
<dbReference type="AlphaFoldDB" id="A0A430KRQ8"/>
<organism evidence="1 2">
    <name type="scientific">Amphritea opalescens</name>
    <dbReference type="NCBI Taxonomy" id="2490544"/>
    <lineage>
        <taxon>Bacteria</taxon>
        <taxon>Pseudomonadati</taxon>
        <taxon>Pseudomonadota</taxon>
        <taxon>Gammaproteobacteria</taxon>
        <taxon>Oceanospirillales</taxon>
        <taxon>Oceanospirillaceae</taxon>
        <taxon>Amphritea</taxon>
    </lineage>
</organism>
<dbReference type="Proteomes" id="UP000283087">
    <property type="component" value="Unassembled WGS sequence"/>
</dbReference>
<name>A0A430KRQ8_9GAMM</name>
<keyword evidence="2" id="KW-1185">Reference proteome</keyword>
<dbReference type="EMBL" id="RQXW01000006">
    <property type="protein sequence ID" value="RTE66172.1"/>
    <property type="molecule type" value="Genomic_DNA"/>
</dbReference>
<dbReference type="RefSeq" id="WP_126158245.1">
    <property type="nucleotide sequence ID" value="NZ_RQXW01000006.1"/>
</dbReference>
<evidence type="ECO:0000313" key="2">
    <source>
        <dbReference type="Proteomes" id="UP000283087"/>
    </source>
</evidence>
<reference evidence="1 2" key="1">
    <citation type="submission" date="2018-11" db="EMBL/GenBank/DDBJ databases">
        <title>The draft genome sequence of Amphritea opalescens ANRC-JH13T.</title>
        <authorList>
            <person name="Fang Z."/>
            <person name="Zhang Y."/>
            <person name="Han X."/>
        </authorList>
    </citation>
    <scope>NUCLEOTIDE SEQUENCE [LARGE SCALE GENOMIC DNA]</scope>
    <source>
        <strain evidence="1 2">ANRC-JH13</strain>
    </source>
</reference>
<accession>A0A430KRQ8</accession>
<protein>
    <submittedName>
        <fullName evidence="1">Uncharacterized protein</fullName>
    </submittedName>
</protein>
<sequence>MLIIAALVGYFIYSTISAQQVENRKKVEGFGELVIPLDSSDSSSTNPSIKQADISPTQRIISTLKDERRELLEKTVVMQDKINSLEAQVAELEHYKHTNERYAPHTFNEEVSTVHARMKQLLASQAESKRFTSTQIKGMAAAAAQEYKRYLTIHKLLLDQDQIDTIVNNHLSVYAYCIGDGMDIAANNREEEQLVVEYFKTSKTELMTSRLKSDLKAIIKPCQELLAERLAYLTP</sequence>